<evidence type="ECO:0008006" key="3">
    <source>
        <dbReference type="Google" id="ProtNLM"/>
    </source>
</evidence>
<proteinExistence type="predicted"/>
<keyword evidence="2" id="KW-1185">Reference proteome</keyword>
<protein>
    <recommendedName>
        <fullName evidence="3">Membrane-anchored protein</fullName>
    </recommendedName>
</protein>
<dbReference type="RefSeq" id="WP_252820023.1">
    <property type="nucleotide sequence ID" value="NZ_JAMXQS010000006.1"/>
</dbReference>
<dbReference type="Proteomes" id="UP001205906">
    <property type="component" value="Unassembled WGS sequence"/>
</dbReference>
<name>A0ABT1C7Y9_9HYPH</name>
<sequence length="229" mass="25434">MSKQSDPSRDAKTLDRIARRHRPWLESLGIRSKPWLILGSAPDPTLPPAIFGTHARIDINNVGRTAQALGLGRADLTVRARKKSWEEHAHVDTNGLLWMHTWPRFMMRLPLIGKSYDHIGSVMPLKRPERDLIVSHIAGASPQSIGDLGKVTNGVAAACYAMFLGVPRIVLAGISLSKVGHSYDELGRRRRQVDEDAFILERLKTRADLFTTEPDLAEDAGIKLWAPKG</sequence>
<gene>
    <name evidence="1" type="ORF">NGM99_14335</name>
</gene>
<accession>A0ABT1C7Y9</accession>
<reference evidence="1 2" key="1">
    <citation type="submission" date="2022-06" db="EMBL/GenBank/DDBJ databases">
        <title>Mesorhizobium sp. strain RP14 Genome sequencing and assembly.</title>
        <authorList>
            <person name="Kim I."/>
        </authorList>
    </citation>
    <scope>NUCLEOTIDE SEQUENCE [LARGE SCALE GENOMIC DNA]</scope>
    <source>
        <strain evidence="2">RP14(2022)</strain>
    </source>
</reference>
<evidence type="ECO:0000313" key="2">
    <source>
        <dbReference type="Proteomes" id="UP001205906"/>
    </source>
</evidence>
<dbReference type="EMBL" id="JAMXQS010000006">
    <property type="protein sequence ID" value="MCO6050958.1"/>
    <property type="molecule type" value="Genomic_DNA"/>
</dbReference>
<organism evidence="1 2">
    <name type="scientific">Mesorhizobium liriopis</name>
    <dbReference type="NCBI Taxonomy" id="2953882"/>
    <lineage>
        <taxon>Bacteria</taxon>
        <taxon>Pseudomonadati</taxon>
        <taxon>Pseudomonadota</taxon>
        <taxon>Alphaproteobacteria</taxon>
        <taxon>Hyphomicrobiales</taxon>
        <taxon>Phyllobacteriaceae</taxon>
        <taxon>Mesorhizobium</taxon>
    </lineage>
</organism>
<evidence type="ECO:0000313" key="1">
    <source>
        <dbReference type="EMBL" id="MCO6050958.1"/>
    </source>
</evidence>
<comment type="caution">
    <text evidence="1">The sequence shown here is derived from an EMBL/GenBank/DDBJ whole genome shotgun (WGS) entry which is preliminary data.</text>
</comment>